<protein>
    <submittedName>
        <fullName evidence="1">Uncharacterized protein</fullName>
    </submittedName>
</protein>
<organism evidence="1 2">
    <name type="scientific">Sanghuangporus baumii</name>
    <name type="common">Phellinus baumii</name>
    <dbReference type="NCBI Taxonomy" id="108892"/>
    <lineage>
        <taxon>Eukaryota</taxon>
        <taxon>Fungi</taxon>
        <taxon>Dikarya</taxon>
        <taxon>Basidiomycota</taxon>
        <taxon>Agaricomycotina</taxon>
        <taxon>Agaricomycetes</taxon>
        <taxon>Hymenochaetales</taxon>
        <taxon>Hymenochaetaceae</taxon>
        <taxon>Sanghuangporus</taxon>
    </lineage>
</organism>
<sequence>MSVYYQTSPPVSPPRTYYPGSWRGSVYGSEYARPYSDYTGAPYSYYAPNTGYYQLHTPTRATIAADVGLAGVVVVVATMTRGTMLTCTKEMTDAVDVVGIVIRITITMDIADGVRAAVSICSHPYPMSPIRA</sequence>
<dbReference type="OrthoDB" id="10588018at2759"/>
<name>A0A9Q5NEP8_SANBA</name>
<evidence type="ECO:0000313" key="1">
    <source>
        <dbReference type="EMBL" id="OCB91324.1"/>
    </source>
</evidence>
<reference evidence="1" key="1">
    <citation type="submission" date="2016-06" db="EMBL/GenBank/DDBJ databases">
        <title>Draft Genome sequence of the fungus Inonotus baumii.</title>
        <authorList>
            <person name="Zhu H."/>
            <person name="Lin W."/>
        </authorList>
    </citation>
    <scope>NUCLEOTIDE SEQUENCE</scope>
    <source>
        <strain evidence="1">821</strain>
    </source>
</reference>
<dbReference type="Proteomes" id="UP000757232">
    <property type="component" value="Unassembled WGS sequence"/>
</dbReference>
<keyword evidence="2" id="KW-1185">Reference proteome</keyword>
<accession>A0A9Q5NEP8</accession>
<gene>
    <name evidence="1" type="ORF">A7U60_g1443</name>
</gene>
<dbReference type="AlphaFoldDB" id="A0A9Q5NEP8"/>
<dbReference type="EMBL" id="LNZH02000094">
    <property type="protein sequence ID" value="OCB91324.1"/>
    <property type="molecule type" value="Genomic_DNA"/>
</dbReference>
<comment type="caution">
    <text evidence="1">The sequence shown here is derived from an EMBL/GenBank/DDBJ whole genome shotgun (WGS) entry which is preliminary data.</text>
</comment>
<evidence type="ECO:0000313" key="2">
    <source>
        <dbReference type="Proteomes" id="UP000757232"/>
    </source>
</evidence>
<proteinExistence type="predicted"/>